<reference evidence="1 2" key="1">
    <citation type="submission" date="2020-06" db="EMBL/GenBank/DDBJ databases">
        <title>Actinomadura xiongansis sp. nov., isolated from soil of Baiyangdian.</title>
        <authorList>
            <person name="Zhang X."/>
        </authorList>
    </citation>
    <scope>NUCLEOTIDE SEQUENCE [LARGE SCALE GENOMIC DNA]</scope>
    <source>
        <strain evidence="1 2">HBUM206468</strain>
    </source>
</reference>
<accession>A0ABR7LY29</accession>
<name>A0ABR7LY29_9ACTN</name>
<dbReference type="RefSeq" id="WP_187246421.1">
    <property type="nucleotide sequence ID" value="NZ_BAAAOK010000009.1"/>
</dbReference>
<dbReference type="Proteomes" id="UP000805614">
    <property type="component" value="Unassembled WGS sequence"/>
</dbReference>
<organism evidence="1 2">
    <name type="scientific">Actinomadura alba</name>
    <dbReference type="NCBI Taxonomy" id="406431"/>
    <lineage>
        <taxon>Bacteria</taxon>
        <taxon>Bacillati</taxon>
        <taxon>Actinomycetota</taxon>
        <taxon>Actinomycetes</taxon>
        <taxon>Streptosporangiales</taxon>
        <taxon>Thermomonosporaceae</taxon>
        <taxon>Actinomadura</taxon>
    </lineage>
</organism>
<proteinExistence type="predicted"/>
<evidence type="ECO:0000313" key="1">
    <source>
        <dbReference type="EMBL" id="MBC6469375.1"/>
    </source>
</evidence>
<comment type="caution">
    <text evidence="1">The sequence shown here is derived from an EMBL/GenBank/DDBJ whole genome shotgun (WGS) entry which is preliminary data.</text>
</comment>
<sequence>MRRPALWGRCVGGALLLGCAAVSDGSHDAGEWSIVAERAGGSALVARPPAAGGSFALAYEHSAYRSPAVELFAVAGQGFTMYALASTNEAVLDYYDLEGTRTRLAGTGWWVLRPAWPRTYAELSLIATPLGRRTLVAGSVCLPLYPRAGAYDLRIRVMRTRPTGRTAPCPPAVREVVQTVPLHDGTRKIAR</sequence>
<keyword evidence="2" id="KW-1185">Reference proteome</keyword>
<dbReference type="EMBL" id="JABVEC010000026">
    <property type="protein sequence ID" value="MBC6469375.1"/>
    <property type="molecule type" value="Genomic_DNA"/>
</dbReference>
<evidence type="ECO:0000313" key="2">
    <source>
        <dbReference type="Proteomes" id="UP000805614"/>
    </source>
</evidence>
<protein>
    <submittedName>
        <fullName evidence="1">DUF1850 domain-containing protein</fullName>
    </submittedName>
</protein>
<gene>
    <name evidence="1" type="ORF">HKK74_28330</name>
</gene>